<dbReference type="Gene3D" id="3.10.100.10">
    <property type="entry name" value="Mannose-Binding Protein A, subunit A"/>
    <property type="match status" value="1"/>
</dbReference>
<dbReference type="PANTHER" id="PTHR22803">
    <property type="entry name" value="MANNOSE, PHOSPHOLIPASE, LECTIN RECEPTOR RELATED"/>
    <property type="match status" value="1"/>
</dbReference>
<keyword evidence="1" id="KW-1133">Transmembrane helix</keyword>
<dbReference type="InterPro" id="IPR016186">
    <property type="entry name" value="C-type_lectin-like/link_sf"/>
</dbReference>
<protein>
    <recommendedName>
        <fullName evidence="2">C-type lectin domain-containing protein</fullName>
    </recommendedName>
</protein>
<dbReference type="AlphaFoldDB" id="A0A7M5V1X7"/>
<reference evidence="3" key="1">
    <citation type="submission" date="2021-01" db="UniProtKB">
        <authorList>
            <consortium name="EnsemblMetazoa"/>
        </authorList>
    </citation>
    <scope>IDENTIFICATION</scope>
</reference>
<dbReference type="Pfam" id="PF00059">
    <property type="entry name" value="Lectin_C"/>
    <property type="match status" value="1"/>
</dbReference>
<keyword evidence="1" id="KW-0812">Transmembrane</keyword>
<dbReference type="InterPro" id="IPR050111">
    <property type="entry name" value="C-type_lectin/snaclec_domain"/>
</dbReference>
<dbReference type="PROSITE" id="PS50041">
    <property type="entry name" value="C_TYPE_LECTIN_2"/>
    <property type="match status" value="1"/>
</dbReference>
<dbReference type="OrthoDB" id="5954286at2759"/>
<feature type="domain" description="C-type lectin" evidence="2">
    <location>
        <begin position="57"/>
        <end position="166"/>
    </location>
</feature>
<evidence type="ECO:0000313" key="4">
    <source>
        <dbReference type="Proteomes" id="UP000594262"/>
    </source>
</evidence>
<dbReference type="SUPFAM" id="SSF56436">
    <property type="entry name" value="C-type lectin-like"/>
    <property type="match status" value="1"/>
</dbReference>
<organism evidence="3 4">
    <name type="scientific">Clytia hemisphaerica</name>
    <dbReference type="NCBI Taxonomy" id="252671"/>
    <lineage>
        <taxon>Eukaryota</taxon>
        <taxon>Metazoa</taxon>
        <taxon>Cnidaria</taxon>
        <taxon>Hydrozoa</taxon>
        <taxon>Hydroidolina</taxon>
        <taxon>Leptothecata</taxon>
        <taxon>Obeliida</taxon>
        <taxon>Clytiidae</taxon>
        <taxon>Clytia</taxon>
    </lineage>
</organism>
<feature type="transmembrane region" description="Helical" evidence="1">
    <location>
        <begin position="34"/>
        <end position="54"/>
    </location>
</feature>
<proteinExistence type="predicted"/>
<keyword evidence="4" id="KW-1185">Reference proteome</keyword>
<name>A0A7M5V1X7_9CNID</name>
<accession>A0A7M5V1X7</accession>
<keyword evidence="1" id="KW-0472">Membrane</keyword>
<sequence length="179" mass="20878">RDWVNNVKHFGIKRGRLHLNIVTGKVALFFKMKFIFAISILIVFVNTLASADFFRSFRSTEYRYFKQQVLWPEAQSECKKQKGHLVTVDSEDEFEYLMSNLREFKINRTWIGLNDMAQEGQWRWEYGDSSAGYIKFGKGEPNNAGNEDCVELVVPINGYNDLPCSKGNLRRRGFICEIE</sequence>
<evidence type="ECO:0000259" key="2">
    <source>
        <dbReference type="PROSITE" id="PS50041"/>
    </source>
</evidence>
<evidence type="ECO:0000256" key="1">
    <source>
        <dbReference type="SAM" id="Phobius"/>
    </source>
</evidence>
<dbReference type="SMART" id="SM00034">
    <property type="entry name" value="CLECT"/>
    <property type="match status" value="1"/>
</dbReference>
<dbReference type="Proteomes" id="UP000594262">
    <property type="component" value="Unplaced"/>
</dbReference>
<dbReference type="CDD" id="cd00037">
    <property type="entry name" value="CLECT"/>
    <property type="match status" value="1"/>
</dbReference>
<dbReference type="InterPro" id="IPR001304">
    <property type="entry name" value="C-type_lectin-like"/>
</dbReference>
<dbReference type="InterPro" id="IPR016187">
    <property type="entry name" value="CTDL_fold"/>
</dbReference>
<evidence type="ECO:0000313" key="3">
    <source>
        <dbReference type="EnsemblMetazoa" id="CLYHEMP008149.1"/>
    </source>
</evidence>
<dbReference type="EnsemblMetazoa" id="CLYHEMT008149.1">
    <property type="protein sequence ID" value="CLYHEMP008149.1"/>
    <property type="gene ID" value="CLYHEMG008149"/>
</dbReference>